<dbReference type="EMBL" id="JAIFTL010000450">
    <property type="protein sequence ID" value="KAG9319453.1"/>
    <property type="molecule type" value="Genomic_DNA"/>
</dbReference>
<dbReference type="FunFam" id="3.30.200.20:FF:000042">
    <property type="entry name" value="Aurora kinase A"/>
    <property type="match status" value="1"/>
</dbReference>
<dbReference type="PANTHER" id="PTHR43580">
    <property type="entry name" value="OXIDOREDUCTASE GLYR1-RELATED"/>
    <property type="match status" value="1"/>
</dbReference>
<dbReference type="InterPro" id="IPR036291">
    <property type="entry name" value="NAD(P)-bd_dom_sf"/>
</dbReference>
<dbReference type="InterPro" id="IPR000719">
    <property type="entry name" value="Prot_kinase_dom"/>
</dbReference>
<keyword evidence="3 4" id="KW-0067">ATP-binding</keyword>
<proteinExistence type="inferred from homology"/>
<dbReference type="Gene3D" id="1.10.1040.10">
    <property type="entry name" value="N-(1-d-carboxylethyl)-l-norvaline Dehydrogenase, domain 2"/>
    <property type="match status" value="1"/>
</dbReference>
<dbReference type="AlphaFoldDB" id="A0A9P7ZW97"/>
<dbReference type="PROSITE" id="PS00107">
    <property type="entry name" value="PROTEIN_KINASE_ATP"/>
    <property type="match status" value="1"/>
</dbReference>
<protein>
    <recommendedName>
        <fullName evidence="6">Protein kinase domain-containing protein</fullName>
    </recommendedName>
</protein>
<feature type="compositionally biased region" description="Pro residues" evidence="5">
    <location>
        <begin position="94"/>
        <end position="111"/>
    </location>
</feature>
<feature type="compositionally biased region" description="Low complexity" evidence="5">
    <location>
        <begin position="269"/>
        <end position="303"/>
    </location>
</feature>
<feature type="region of interest" description="Disordered" evidence="5">
    <location>
        <begin position="231"/>
        <end position="308"/>
    </location>
</feature>
<dbReference type="InterPro" id="IPR008927">
    <property type="entry name" value="6-PGluconate_DH-like_C_sf"/>
</dbReference>
<dbReference type="InterPro" id="IPR051265">
    <property type="entry name" value="HIBADH-related_NP60_sf"/>
</dbReference>
<dbReference type="Proteomes" id="UP000717515">
    <property type="component" value="Unassembled WGS sequence"/>
</dbReference>
<evidence type="ECO:0000313" key="7">
    <source>
        <dbReference type="EMBL" id="KAG9319453.1"/>
    </source>
</evidence>
<sequence>MASIPSSALPEAGVEGGVGPASHAAHAAKAGFQQAGGGRQRAAACPGSEGERENNDDALVPSLFKDAPSTSAAAAAPAPAKSNWDAAFYSNTPTPKPPPRLAPMPRSPPPSLVIQTQLSSPSPAAAGHRAGHSPNPTSRYASAYHAHNRSVSQSQAHSNHGNNVFTHAAGGSPSLAALASSGADQPPVDIILSQERISDEPATTNTTIAAAATAISGGHPRSHSILTHTSPAAARSAFSPHNSSHRHSQAQPHQEYQSLHHHHHHHHQPPLQNPLLTPSSSQTSLFSNLPSPLPRSNHSSSSNIFRDPPPAHLAVAGWASSQSVGSEAGGSDLSELNPARLSTLDSSALGSGAGQRKIYPGLKNTIGPYKLLHSIGQGSFSEVKLAIDTRTGDHVAIKVVSRAMIQSSERLGISVRRESDLLKSIHHPNIIGFREVVETSLQMCIVLDYASGGELFEFVADKRAMASEQDMQYIFAQIVDAVTYLHQHNTVHRDLKLESKLQGRPASSVAAAKCAPQLQSGASGLSASIYDFTTRKYVQTSAAENSTHVLLEPRKGAPLRPKVKLTDFGLAKVIEQEAPLLTTRCGSEDYAAPEIILGLPYDGREADIWSLGVLLYALLVGFLPFNMRPGMSRKSFLSVIAHAEFGFPGEKVVSKRTSLMKLHERSLSSASTGSSSSVSTAVPAAAAAPTTVTSAAASYSENGTLLPAAPVDAIVAEETAVTAFVVPRMRGGGFAGLICSNKLFPLQQLPHHHAQTHPELNMAVRIGWIGLGEMGLGMAVNLQKYVASQSSHLTVWNRSPGKTDILQQQGAHVASSLEDVVSRCNVIFTSLSNDAAVESVYAQLFVLSSQTQEPLIFIETSTIHPSLATKNAQLFASCPQHRYLQCPVFGRPTAAHAAQLVWITSGSADAIEKLKPYFGSMSKSIVDLKTTDVSRASSFKLIGNFFVVGMIELMAEGLSLAEKADVDQQAVLQLIETFFPTPAWIGYSQKMAENSTSKAGGFAVDLGLKDVGHMKRLAADHGAVLPTADLAYKHLKILQDQGKGDQDWSSLINVLRDAAPSQ</sequence>
<dbReference type="SUPFAM" id="SSF56112">
    <property type="entry name" value="Protein kinase-like (PK-like)"/>
    <property type="match status" value="1"/>
</dbReference>
<feature type="region of interest" description="Disordered" evidence="5">
    <location>
        <begin position="1"/>
        <end position="168"/>
    </location>
</feature>
<feature type="binding site" evidence="4">
    <location>
        <position position="398"/>
    </location>
    <ligand>
        <name>ATP</name>
        <dbReference type="ChEBI" id="CHEBI:30616"/>
    </ligand>
</feature>
<dbReference type="Gene3D" id="3.40.50.720">
    <property type="entry name" value="NAD(P)-binding Rossmann-like Domain"/>
    <property type="match status" value="1"/>
</dbReference>
<keyword evidence="2 4" id="KW-0547">Nucleotide-binding</keyword>
<evidence type="ECO:0000256" key="3">
    <source>
        <dbReference type="ARBA" id="ARBA00022840"/>
    </source>
</evidence>
<evidence type="ECO:0000256" key="1">
    <source>
        <dbReference type="ARBA" id="ARBA00007598"/>
    </source>
</evidence>
<comment type="caution">
    <text evidence="7">The sequence shown here is derived from an EMBL/GenBank/DDBJ whole genome shotgun (WGS) entry which is preliminary data.</text>
</comment>
<dbReference type="SUPFAM" id="SSF48179">
    <property type="entry name" value="6-phosphogluconate dehydrogenase C-terminal domain-like"/>
    <property type="match status" value="1"/>
</dbReference>
<evidence type="ECO:0000256" key="4">
    <source>
        <dbReference type="PROSITE-ProRule" id="PRU10141"/>
    </source>
</evidence>
<dbReference type="PROSITE" id="PS50011">
    <property type="entry name" value="PROTEIN_KINASE_DOM"/>
    <property type="match status" value="1"/>
</dbReference>
<dbReference type="InterPro" id="IPR006115">
    <property type="entry name" value="6PGDH_NADP-bd"/>
</dbReference>
<evidence type="ECO:0000259" key="6">
    <source>
        <dbReference type="PROSITE" id="PS50011"/>
    </source>
</evidence>
<feature type="domain" description="Protein kinase" evidence="6">
    <location>
        <begin position="369"/>
        <end position="725"/>
    </location>
</feature>
<dbReference type="Pfam" id="PF03446">
    <property type="entry name" value="NAD_binding_2"/>
    <property type="match status" value="1"/>
</dbReference>
<dbReference type="GO" id="GO:0004672">
    <property type="term" value="F:protein kinase activity"/>
    <property type="evidence" value="ECO:0007669"/>
    <property type="project" value="InterPro"/>
</dbReference>
<gene>
    <name evidence="7" type="ORF">KVV02_001956</name>
</gene>
<feature type="compositionally biased region" description="Basic residues" evidence="5">
    <location>
        <begin position="259"/>
        <end position="268"/>
    </location>
</feature>
<dbReference type="InterPro" id="IPR011009">
    <property type="entry name" value="Kinase-like_dom_sf"/>
</dbReference>
<dbReference type="GO" id="GO:0050661">
    <property type="term" value="F:NADP binding"/>
    <property type="evidence" value="ECO:0007669"/>
    <property type="project" value="InterPro"/>
</dbReference>
<organism evidence="7 8">
    <name type="scientific">Mortierella alpina</name>
    <name type="common">Oleaginous fungus</name>
    <name type="synonym">Mortierella renispora</name>
    <dbReference type="NCBI Taxonomy" id="64518"/>
    <lineage>
        <taxon>Eukaryota</taxon>
        <taxon>Fungi</taxon>
        <taxon>Fungi incertae sedis</taxon>
        <taxon>Mucoromycota</taxon>
        <taxon>Mortierellomycotina</taxon>
        <taxon>Mortierellomycetes</taxon>
        <taxon>Mortierellales</taxon>
        <taxon>Mortierellaceae</taxon>
        <taxon>Mortierella</taxon>
    </lineage>
</organism>
<evidence type="ECO:0000256" key="2">
    <source>
        <dbReference type="ARBA" id="ARBA00022741"/>
    </source>
</evidence>
<dbReference type="InterPro" id="IPR029154">
    <property type="entry name" value="HIBADH-like_NADP-bd"/>
</dbReference>
<comment type="similarity">
    <text evidence="1">Belongs to the HIBADH-related family. NP60 subfamily.</text>
</comment>
<dbReference type="GO" id="GO:0051287">
    <property type="term" value="F:NAD binding"/>
    <property type="evidence" value="ECO:0007669"/>
    <property type="project" value="InterPro"/>
</dbReference>
<feature type="compositionally biased region" description="Low complexity" evidence="5">
    <location>
        <begin position="67"/>
        <end position="87"/>
    </location>
</feature>
<reference evidence="7" key="1">
    <citation type="submission" date="2021-07" db="EMBL/GenBank/DDBJ databases">
        <title>Draft genome of Mortierella alpina, strain LL118, isolated from an aspen leaf litter sample.</title>
        <authorList>
            <person name="Yang S."/>
            <person name="Vinatzer B.A."/>
        </authorList>
    </citation>
    <scope>NUCLEOTIDE SEQUENCE</scope>
    <source>
        <strain evidence="7">LL118</strain>
    </source>
</reference>
<evidence type="ECO:0000313" key="8">
    <source>
        <dbReference type="Proteomes" id="UP000717515"/>
    </source>
</evidence>
<dbReference type="GO" id="GO:0005524">
    <property type="term" value="F:ATP binding"/>
    <property type="evidence" value="ECO:0007669"/>
    <property type="project" value="UniProtKB-UniRule"/>
</dbReference>
<feature type="compositionally biased region" description="Low complexity" evidence="5">
    <location>
        <begin position="20"/>
        <end position="33"/>
    </location>
</feature>
<evidence type="ECO:0000256" key="5">
    <source>
        <dbReference type="SAM" id="MobiDB-lite"/>
    </source>
</evidence>
<dbReference type="Pfam" id="PF14833">
    <property type="entry name" value="NAD_binding_11"/>
    <property type="match status" value="1"/>
</dbReference>
<dbReference type="InterPro" id="IPR013328">
    <property type="entry name" value="6PGD_dom2"/>
</dbReference>
<dbReference type="SUPFAM" id="SSF51735">
    <property type="entry name" value="NAD(P)-binding Rossmann-fold domains"/>
    <property type="match status" value="1"/>
</dbReference>
<feature type="compositionally biased region" description="Polar residues" evidence="5">
    <location>
        <begin position="149"/>
        <end position="165"/>
    </location>
</feature>
<dbReference type="PANTHER" id="PTHR43580:SF8">
    <property type="entry name" value="6-PHOSPHOGLUCONATE DEHYDROGENASE NADP-BINDING DOMAIN-CONTAINING PROTEIN-RELATED"/>
    <property type="match status" value="1"/>
</dbReference>
<feature type="compositionally biased region" description="Polar residues" evidence="5">
    <location>
        <begin position="113"/>
        <end position="122"/>
    </location>
</feature>
<accession>A0A9P7ZW97</accession>
<dbReference type="InterPro" id="IPR017441">
    <property type="entry name" value="Protein_kinase_ATP_BS"/>
</dbReference>
<dbReference type="Pfam" id="PF00069">
    <property type="entry name" value="Pkinase"/>
    <property type="match status" value="2"/>
</dbReference>
<name>A0A9P7ZW97_MORAP</name>
<dbReference type="Gene3D" id="1.10.510.10">
    <property type="entry name" value="Transferase(Phosphotransferase) domain 1"/>
    <property type="match status" value="2"/>
</dbReference>